<evidence type="ECO:0000313" key="11">
    <source>
        <dbReference type="Proteomes" id="UP001318860"/>
    </source>
</evidence>
<feature type="domain" description="Disease resistance N-terminal" evidence="8">
    <location>
        <begin position="5"/>
        <end position="86"/>
    </location>
</feature>
<dbReference type="InterPro" id="IPR038005">
    <property type="entry name" value="RX-like_CC"/>
</dbReference>
<dbReference type="InterPro" id="IPR032675">
    <property type="entry name" value="LRR_dom_sf"/>
</dbReference>
<dbReference type="PANTHER" id="PTHR23155">
    <property type="entry name" value="DISEASE RESISTANCE PROTEIN RP"/>
    <property type="match status" value="1"/>
</dbReference>
<evidence type="ECO:0000256" key="3">
    <source>
        <dbReference type="ARBA" id="ARBA00022737"/>
    </source>
</evidence>
<keyword evidence="11" id="KW-1185">Reference proteome</keyword>
<sequence length="759" mass="86500">MAHVAVNFLLENLSHLLKSNVNFISGADQVELRQLQNDVGLLLEAFLREAANKKAAKEEMERQIKEVVYDIEDTIDSCLTATKGKSLLRYFNLNHASLAKEVRFLREDKLKPLVDKVIRMDFADIQIGHKSSTKESHMKSGKAAVQDLHVSRQDKFVGLEDEAETIVKYVMEAKDELDVISIVGMPGLGKTTLAWKIYQNPNIQYEFPTRIWVNISLEFNIKDVLLCILKEFTSQDMSSTSDHDLAEMVRRYLGTGRFLLVMDDVWGVEDWNALRDVLPKSNRMGKVLITSRYTNVAVYANTTRQPHCLRFLTENESWELLKLEIFGRHDDCPQRLEGIGKYIAMQCDGSPLAIVVIGGVLLDHFSNAGKMNAIETAWIEVSENINSVLQSRNENRMYDIVALSYNRLPDELRECFLYLGVFPEDYEIPASMLTRLWIAEGFIQHSKQELQSLEQTAEENLKNLIDRNLVMVDKTNPLGQIKTCRHFELWNLQTIVVDTKSRQITVKANIWRMIQLRHLKTTAPIVLEIKGEGEGGENLQTLSRLSPEYCTNYVFNRARNIKTLGIFGKLVSLVDANSLTKLHRLKKLKLVNDIIYESASQYRLNGLPQANCFPPNLKRLTLSATFLDWNHMSTLAKIGTLEALKLKENAFIGKFWNAVGDGFHTLHFLLIAETDLAYWEASTEYFPILRCLVLKNCGNLKMIPVGLAKSLQALDIERVCKSAVESARKIEEEIRWMQGRGKHERLRGGFKLSVGPGCE</sequence>
<dbReference type="InterPro" id="IPR027417">
    <property type="entry name" value="P-loop_NTPase"/>
</dbReference>
<protein>
    <submittedName>
        <fullName evidence="10">Uncharacterized protein</fullName>
    </submittedName>
</protein>
<organism evidence="10 11">
    <name type="scientific">Rehmannia glutinosa</name>
    <name type="common">Chinese foxglove</name>
    <dbReference type="NCBI Taxonomy" id="99300"/>
    <lineage>
        <taxon>Eukaryota</taxon>
        <taxon>Viridiplantae</taxon>
        <taxon>Streptophyta</taxon>
        <taxon>Embryophyta</taxon>
        <taxon>Tracheophyta</taxon>
        <taxon>Spermatophyta</taxon>
        <taxon>Magnoliopsida</taxon>
        <taxon>eudicotyledons</taxon>
        <taxon>Gunneridae</taxon>
        <taxon>Pentapetalae</taxon>
        <taxon>asterids</taxon>
        <taxon>lamiids</taxon>
        <taxon>Lamiales</taxon>
        <taxon>Orobanchaceae</taxon>
        <taxon>Rehmannieae</taxon>
        <taxon>Rehmannia</taxon>
    </lineage>
</organism>
<dbReference type="InterPro" id="IPR058922">
    <property type="entry name" value="WHD_DRP"/>
</dbReference>
<dbReference type="Pfam" id="PF23559">
    <property type="entry name" value="WHD_DRP"/>
    <property type="match status" value="1"/>
</dbReference>
<dbReference type="InterPro" id="IPR044974">
    <property type="entry name" value="Disease_R_plants"/>
</dbReference>
<dbReference type="InterPro" id="IPR036388">
    <property type="entry name" value="WH-like_DNA-bd_sf"/>
</dbReference>
<dbReference type="PANTHER" id="PTHR23155:SF1193">
    <property type="entry name" value="DISEASE RESISTANCE PROTEIN RPP13-RELATED"/>
    <property type="match status" value="1"/>
</dbReference>
<feature type="domain" description="NB-ARC" evidence="7">
    <location>
        <begin position="160"/>
        <end position="328"/>
    </location>
</feature>
<dbReference type="Gene3D" id="1.10.10.10">
    <property type="entry name" value="Winged helix-like DNA-binding domain superfamily/Winged helix DNA-binding domain"/>
    <property type="match status" value="1"/>
</dbReference>
<dbReference type="Proteomes" id="UP001318860">
    <property type="component" value="Unassembled WGS sequence"/>
</dbReference>
<keyword evidence="2" id="KW-0433">Leucine-rich repeat</keyword>
<keyword evidence="6" id="KW-0067">ATP-binding</keyword>
<accession>A0ABR0WQ67</accession>
<dbReference type="InterPro" id="IPR041118">
    <property type="entry name" value="Rx_N"/>
</dbReference>
<dbReference type="EMBL" id="JABTTQ020000010">
    <property type="protein sequence ID" value="KAK6148300.1"/>
    <property type="molecule type" value="Genomic_DNA"/>
</dbReference>
<evidence type="ECO:0000259" key="7">
    <source>
        <dbReference type="Pfam" id="PF00931"/>
    </source>
</evidence>
<evidence type="ECO:0000256" key="6">
    <source>
        <dbReference type="ARBA" id="ARBA00022840"/>
    </source>
</evidence>
<dbReference type="Gene3D" id="1.10.8.430">
    <property type="entry name" value="Helical domain of apoptotic protease-activating factors"/>
    <property type="match status" value="1"/>
</dbReference>
<evidence type="ECO:0000259" key="9">
    <source>
        <dbReference type="Pfam" id="PF23559"/>
    </source>
</evidence>
<dbReference type="Pfam" id="PF18052">
    <property type="entry name" value="Rx_N"/>
    <property type="match status" value="1"/>
</dbReference>
<keyword evidence="4" id="KW-0547">Nucleotide-binding</keyword>
<dbReference type="Gene3D" id="1.20.5.4130">
    <property type="match status" value="1"/>
</dbReference>
<evidence type="ECO:0000256" key="2">
    <source>
        <dbReference type="ARBA" id="ARBA00022614"/>
    </source>
</evidence>
<gene>
    <name evidence="10" type="ORF">DH2020_019212</name>
</gene>
<dbReference type="CDD" id="cd14798">
    <property type="entry name" value="RX-CC_like"/>
    <property type="match status" value="1"/>
</dbReference>
<reference evidence="10 11" key="1">
    <citation type="journal article" date="2021" name="Comput. Struct. Biotechnol. J.">
        <title>De novo genome assembly of the potent medicinal plant Rehmannia glutinosa using nanopore technology.</title>
        <authorList>
            <person name="Ma L."/>
            <person name="Dong C."/>
            <person name="Song C."/>
            <person name="Wang X."/>
            <person name="Zheng X."/>
            <person name="Niu Y."/>
            <person name="Chen S."/>
            <person name="Feng W."/>
        </authorList>
    </citation>
    <scope>NUCLEOTIDE SEQUENCE [LARGE SCALE GENOMIC DNA]</scope>
    <source>
        <strain evidence="10">DH-2019</strain>
    </source>
</reference>
<keyword evidence="5" id="KW-0611">Plant defense</keyword>
<feature type="domain" description="Disease resistance protein winged helix" evidence="9">
    <location>
        <begin position="421"/>
        <end position="485"/>
    </location>
</feature>
<comment type="caution">
    <text evidence="10">The sequence shown here is derived from an EMBL/GenBank/DDBJ whole genome shotgun (WGS) entry which is preliminary data.</text>
</comment>
<name>A0ABR0WQ67_REHGL</name>
<dbReference type="Pfam" id="PF00931">
    <property type="entry name" value="NB-ARC"/>
    <property type="match status" value="1"/>
</dbReference>
<dbReference type="SUPFAM" id="SSF52540">
    <property type="entry name" value="P-loop containing nucleoside triphosphate hydrolases"/>
    <property type="match status" value="1"/>
</dbReference>
<dbReference type="PRINTS" id="PR00364">
    <property type="entry name" value="DISEASERSIST"/>
</dbReference>
<dbReference type="Gene3D" id="3.80.10.10">
    <property type="entry name" value="Ribonuclease Inhibitor"/>
    <property type="match status" value="1"/>
</dbReference>
<comment type="similarity">
    <text evidence="1">Belongs to the disease resistance NB-LRR family.</text>
</comment>
<dbReference type="InterPro" id="IPR002182">
    <property type="entry name" value="NB-ARC"/>
</dbReference>
<dbReference type="InterPro" id="IPR042197">
    <property type="entry name" value="Apaf_helical"/>
</dbReference>
<dbReference type="Gene3D" id="3.40.50.300">
    <property type="entry name" value="P-loop containing nucleotide triphosphate hydrolases"/>
    <property type="match status" value="1"/>
</dbReference>
<keyword evidence="3" id="KW-0677">Repeat</keyword>
<evidence type="ECO:0000256" key="1">
    <source>
        <dbReference type="ARBA" id="ARBA00008894"/>
    </source>
</evidence>
<evidence type="ECO:0000256" key="4">
    <source>
        <dbReference type="ARBA" id="ARBA00022741"/>
    </source>
</evidence>
<dbReference type="SUPFAM" id="SSF52058">
    <property type="entry name" value="L domain-like"/>
    <property type="match status" value="1"/>
</dbReference>
<proteinExistence type="inferred from homology"/>
<evidence type="ECO:0000259" key="8">
    <source>
        <dbReference type="Pfam" id="PF18052"/>
    </source>
</evidence>
<evidence type="ECO:0000256" key="5">
    <source>
        <dbReference type="ARBA" id="ARBA00022821"/>
    </source>
</evidence>
<evidence type="ECO:0000313" key="10">
    <source>
        <dbReference type="EMBL" id="KAK6148300.1"/>
    </source>
</evidence>